<keyword evidence="3" id="KW-1185">Reference proteome</keyword>
<name>A0AAE0YTQ9_9GAST</name>
<dbReference type="AlphaFoldDB" id="A0AAE0YTQ9"/>
<evidence type="ECO:0000313" key="3">
    <source>
        <dbReference type="Proteomes" id="UP001283361"/>
    </source>
</evidence>
<feature type="region of interest" description="Disordered" evidence="1">
    <location>
        <begin position="118"/>
        <end position="146"/>
    </location>
</feature>
<gene>
    <name evidence="2" type="ORF">RRG08_027855</name>
</gene>
<reference evidence="2" key="1">
    <citation type="journal article" date="2023" name="G3 (Bethesda)">
        <title>A reference genome for the long-term kleptoplast-retaining sea slug Elysia crispata morphotype clarki.</title>
        <authorList>
            <person name="Eastman K.E."/>
            <person name="Pendleton A.L."/>
            <person name="Shaikh M.A."/>
            <person name="Suttiyut T."/>
            <person name="Ogas R."/>
            <person name="Tomko P."/>
            <person name="Gavelis G."/>
            <person name="Widhalm J.R."/>
            <person name="Wisecaver J.H."/>
        </authorList>
    </citation>
    <scope>NUCLEOTIDE SEQUENCE</scope>
    <source>
        <strain evidence="2">ECLA1</strain>
    </source>
</reference>
<dbReference type="EMBL" id="JAWDGP010005454">
    <property type="protein sequence ID" value="KAK3756877.1"/>
    <property type="molecule type" value="Genomic_DNA"/>
</dbReference>
<evidence type="ECO:0000256" key="1">
    <source>
        <dbReference type="SAM" id="MobiDB-lite"/>
    </source>
</evidence>
<accession>A0AAE0YTQ9</accession>
<protein>
    <submittedName>
        <fullName evidence="2">Uncharacterized protein</fullName>
    </submittedName>
</protein>
<dbReference type="Proteomes" id="UP001283361">
    <property type="component" value="Unassembled WGS sequence"/>
</dbReference>
<comment type="caution">
    <text evidence="2">The sequence shown here is derived from an EMBL/GenBank/DDBJ whole genome shotgun (WGS) entry which is preliminary data.</text>
</comment>
<organism evidence="2 3">
    <name type="scientific">Elysia crispata</name>
    <name type="common">lettuce slug</name>
    <dbReference type="NCBI Taxonomy" id="231223"/>
    <lineage>
        <taxon>Eukaryota</taxon>
        <taxon>Metazoa</taxon>
        <taxon>Spiralia</taxon>
        <taxon>Lophotrochozoa</taxon>
        <taxon>Mollusca</taxon>
        <taxon>Gastropoda</taxon>
        <taxon>Heterobranchia</taxon>
        <taxon>Euthyneura</taxon>
        <taxon>Panpulmonata</taxon>
        <taxon>Sacoglossa</taxon>
        <taxon>Placobranchoidea</taxon>
        <taxon>Plakobranchidae</taxon>
        <taxon>Elysia</taxon>
    </lineage>
</organism>
<sequence>MAPCERLKRPRQSVKDKMALPESILIAVSGVCLAEAINSAHIPFTVPSFSQSPLDDRLHAPDSCCSRLPGTEGGEPTWHEQAEQHWSHRHAVHSDRLLAFITLSVAAIILTLQDVAGSPYKSHSSPGPDSIRDNAIYESQGPAGQP</sequence>
<evidence type="ECO:0000313" key="2">
    <source>
        <dbReference type="EMBL" id="KAK3756877.1"/>
    </source>
</evidence>
<proteinExistence type="predicted"/>